<proteinExistence type="predicted"/>
<protein>
    <submittedName>
        <fullName evidence="1">Uncharacterized protein</fullName>
    </submittedName>
</protein>
<accession>A0ABV8GKQ6</accession>
<sequence length="50" mass="5340">MTPAHIDVVLEGTHARAFAGKAPRDIGDELHAAALGLFERAGEFMEGILH</sequence>
<gene>
    <name evidence="1" type="ORF">ACFOY2_45460</name>
</gene>
<dbReference type="EMBL" id="JBHSBI010000035">
    <property type="protein sequence ID" value="MFC4014538.1"/>
    <property type="molecule type" value="Genomic_DNA"/>
</dbReference>
<dbReference type="RefSeq" id="WP_379534372.1">
    <property type="nucleotide sequence ID" value="NZ_JBHSBI010000035.1"/>
</dbReference>
<evidence type="ECO:0000313" key="1">
    <source>
        <dbReference type="EMBL" id="MFC4014538.1"/>
    </source>
</evidence>
<evidence type="ECO:0000313" key="2">
    <source>
        <dbReference type="Proteomes" id="UP001595851"/>
    </source>
</evidence>
<comment type="caution">
    <text evidence="1">The sequence shown here is derived from an EMBL/GenBank/DDBJ whole genome shotgun (WGS) entry which is preliminary data.</text>
</comment>
<dbReference type="Proteomes" id="UP001595851">
    <property type="component" value="Unassembled WGS sequence"/>
</dbReference>
<reference evidence="2" key="1">
    <citation type="journal article" date="2019" name="Int. J. Syst. Evol. Microbiol.">
        <title>The Global Catalogue of Microorganisms (GCM) 10K type strain sequencing project: providing services to taxonomists for standard genome sequencing and annotation.</title>
        <authorList>
            <consortium name="The Broad Institute Genomics Platform"/>
            <consortium name="The Broad Institute Genome Sequencing Center for Infectious Disease"/>
            <person name="Wu L."/>
            <person name="Ma J."/>
        </authorList>
    </citation>
    <scope>NUCLEOTIDE SEQUENCE [LARGE SCALE GENOMIC DNA]</scope>
    <source>
        <strain evidence="2">TBRC 1276</strain>
    </source>
</reference>
<keyword evidence="2" id="KW-1185">Reference proteome</keyword>
<name>A0ABV8GKQ6_9ACTN</name>
<organism evidence="1 2">
    <name type="scientific">Nonomuraea purpurea</name>
    <dbReference type="NCBI Taxonomy" id="1849276"/>
    <lineage>
        <taxon>Bacteria</taxon>
        <taxon>Bacillati</taxon>
        <taxon>Actinomycetota</taxon>
        <taxon>Actinomycetes</taxon>
        <taxon>Streptosporangiales</taxon>
        <taxon>Streptosporangiaceae</taxon>
        <taxon>Nonomuraea</taxon>
    </lineage>
</organism>